<feature type="chain" id="PRO_5020408749" evidence="5">
    <location>
        <begin position="19"/>
        <end position="474"/>
    </location>
</feature>
<dbReference type="Proteomes" id="UP000295620">
    <property type="component" value="Unassembled WGS sequence"/>
</dbReference>
<dbReference type="PANTHER" id="PTHR42852:SF6">
    <property type="entry name" value="THIOL:DISULFIDE INTERCHANGE PROTEIN DSBE"/>
    <property type="match status" value="1"/>
</dbReference>
<dbReference type="RefSeq" id="WP_133574809.1">
    <property type="nucleotide sequence ID" value="NZ_SNYC01000003.1"/>
</dbReference>
<dbReference type="Pfam" id="PF08534">
    <property type="entry name" value="Redoxin"/>
    <property type="match status" value="1"/>
</dbReference>
<dbReference type="CDD" id="cd02966">
    <property type="entry name" value="TlpA_like_family"/>
    <property type="match status" value="1"/>
</dbReference>
<protein>
    <submittedName>
        <fullName evidence="7">Thiol-disulfide isomerase/thioredoxin</fullName>
    </submittedName>
</protein>
<keyword evidence="5" id="KW-0732">Signal</keyword>
<dbReference type="InterPro" id="IPR013740">
    <property type="entry name" value="Redoxin"/>
</dbReference>
<comment type="caution">
    <text evidence="7">The sequence shown here is derived from an EMBL/GenBank/DDBJ whole genome shotgun (WGS) entry which is preliminary data.</text>
</comment>
<dbReference type="GO" id="GO:0016491">
    <property type="term" value="F:oxidoreductase activity"/>
    <property type="evidence" value="ECO:0007669"/>
    <property type="project" value="InterPro"/>
</dbReference>
<dbReference type="GO" id="GO:0030313">
    <property type="term" value="C:cell envelope"/>
    <property type="evidence" value="ECO:0007669"/>
    <property type="project" value="UniProtKB-SubCell"/>
</dbReference>
<keyword evidence="7" id="KW-0413">Isomerase</keyword>
<dbReference type="InterPro" id="IPR050553">
    <property type="entry name" value="Thioredoxin_ResA/DsbE_sf"/>
</dbReference>
<name>A0A4R6T090_9SPHI</name>
<dbReference type="InterPro" id="IPR036249">
    <property type="entry name" value="Thioredoxin-like_sf"/>
</dbReference>
<evidence type="ECO:0000313" key="7">
    <source>
        <dbReference type="EMBL" id="TDQ11765.1"/>
    </source>
</evidence>
<dbReference type="PANTHER" id="PTHR42852">
    <property type="entry name" value="THIOL:DISULFIDE INTERCHANGE PROTEIN DSBE"/>
    <property type="match status" value="1"/>
</dbReference>
<dbReference type="GO" id="GO:0017004">
    <property type="term" value="P:cytochrome complex assembly"/>
    <property type="evidence" value="ECO:0007669"/>
    <property type="project" value="UniProtKB-KW"/>
</dbReference>
<keyword evidence="2" id="KW-0201">Cytochrome c-type biogenesis</keyword>
<dbReference type="PROSITE" id="PS51352">
    <property type="entry name" value="THIOREDOXIN_2"/>
    <property type="match status" value="1"/>
</dbReference>
<gene>
    <name evidence="7" type="ORF">ATK78_0893</name>
</gene>
<dbReference type="OrthoDB" id="6399635at2"/>
<dbReference type="Gene3D" id="3.40.30.10">
    <property type="entry name" value="Glutaredoxin"/>
    <property type="match status" value="1"/>
</dbReference>
<feature type="domain" description="Thioredoxin" evidence="6">
    <location>
        <begin position="310"/>
        <end position="461"/>
    </location>
</feature>
<proteinExistence type="predicted"/>
<keyword evidence="8" id="KW-1185">Reference proteome</keyword>
<evidence type="ECO:0000313" key="8">
    <source>
        <dbReference type="Proteomes" id="UP000295620"/>
    </source>
</evidence>
<dbReference type="GO" id="GO:0016853">
    <property type="term" value="F:isomerase activity"/>
    <property type="evidence" value="ECO:0007669"/>
    <property type="project" value="UniProtKB-KW"/>
</dbReference>
<evidence type="ECO:0000256" key="5">
    <source>
        <dbReference type="SAM" id="SignalP"/>
    </source>
</evidence>
<evidence type="ECO:0000259" key="6">
    <source>
        <dbReference type="PROSITE" id="PS51352"/>
    </source>
</evidence>
<evidence type="ECO:0000256" key="4">
    <source>
        <dbReference type="ARBA" id="ARBA00023284"/>
    </source>
</evidence>
<feature type="signal peptide" evidence="5">
    <location>
        <begin position="1"/>
        <end position="18"/>
    </location>
</feature>
<keyword evidence="3" id="KW-1015">Disulfide bond</keyword>
<dbReference type="InterPro" id="IPR013766">
    <property type="entry name" value="Thioredoxin_domain"/>
</dbReference>
<dbReference type="EMBL" id="SNYC01000003">
    <property type="protein sequence ID" value="TDQ11765.1"/>
    <property type="molecule type" value="Genomic_DNA"/>
</dbReference>
<evidence type="ECO:0000256" key="1">
    <source>
        <dbReference type="ARBA" id="ARBA00004196"/>
    </source>
</evidence>
<organism evidence="7 8">
    <name type="scientific">Pedobacter metabolipauper</name>
    <dbReference type="NCBI Taxonomy" id="425513"/>
    <lineage>
        <taxon>Bacteria</taxon>
        <taxon>Pseudomonadati</taxon>
        <taxon>Bacteroidota</taxon>
        <taxon>Sphingobacteriia</taxon>
        <taxon>Sphingobacteriales</taxon>
        <taxon>Sphingobacteriaceae</taxon>
        <taxon>Pedobacter</taxon>
    </lineage>
</organism>
<accession>A0A4R6T090</accession>
<comment type="subcellular location">
    <subcellularLocation>
        <location evidence="1">Cell envelope</location>
    </subcellularLocation>
</comment>
<sequence>MRIYSLCFILLLNFSAKALHRFYPKPDAITISAHLKSNEALILTYYDDYLVNQRLIFNNQSKKDSTITQTITSNHILEFRYSIINGSTNESFFTIFYAKRGDQIHIGLQGFVLKNLGNNNLLFISDFLALNDSMFAAKNTGTTTPGRVQFHKEELTKNLKKIDALLLNRKLTDSIASLWKEAARNFYYLKLSRLKYSPQDPYLDTLFKALKQVLSQKTNLNSTFLNAAMYSIGNYRKIKNSPNFNLKSFVEEIIKINTEKRYKTGIVYQALNSFPEKTSKLYLDSYALFDNNLNDAGFRSQNYAARIIPVQKSFDKTTIKLITTDGNALTLADVFKKNKGKFIFVDFWASWCVPCIYEFPYLEKAKTRLANKNIVFVSLSLDLDAKGKDWKNAMLKSKITGKNQFRVIEKSNKPLSRLYQIEAIPKFMVFNENGMLLNDQFVKPSDKTFEEKLLMLLSPGKPGRPIGITNLPKI</sequence>
<evidence type="ECO:0000256" key="3">
    <source>
        <dbReference type="ARBA" id="ARBA00023157"/>
    </source>
</evidence>
<dbReference type="AlphaFoldDB" id="A0A4R6T090"/>
<reference evidence="7 8" key="1">
    <citation type="submission" date="2019-03" db="EMBL/GenBank/DDBJ databases">
        <title>Genomic Encyclopedia of Archaeal and Bacterial Type Strains, Phase II (KMG-II): from individual species to whole genera.</title>
        <authorList>
            <person name="Goeker M."/>
        </authorList>
    </citation>
    <scope>NUCLEOTIDE SEQUENCE [LARGE SCALE GENOMIC DNA]</scope>
    <source>
        <strain evidence="7 8">DSM 19035</strain>
    </source>
</reference>
<dbReference type="SUPFAM" id="SSF52833">
    <property type="entry name" value="Thioredoxin-like"/>
    <property type="match status" value="1"/>
</dbReference>
<keyword evidence="4" id="KW-0676">Redox-active center</keyword>
<evidence type="ECO:0000256" key="2">
    <source>
        <dbReference type="ARBA" id="ARBA00022748"/>
    </source>
</evidence>